<feature type="region of interest" description="Disordered" evidence="1">
    <location>
        <begin position="1"/>
        <end position="88"/>
    </location>
</feature>
<feature type="compositionally biased region" description="Basic and acidic residues" evidence="1">
    <location>
        <begin position="64"/>
        <end position="88"/>
    </location>
</feature>
<feature type="compositionally biased region" description="Polar residues" evidence="1">
    <location>
        <begin position="494"/>
        <end position="511"/>
    </location>
</feature>
<proteinExistence type="predicted"/>
<gene>
    <name evidence="2" type="ORF">L207DRAFT_64023</name>
</gene>
<dbReference type="Proteomes" id="UP000235786">
    <property type="component" value="Unassembled WGS sequence"/>
</dbReference>
<feature type="region of interest" description="Disordered" evidence="1">
    <location>
        <begin position="319"/>
        <end position="349"/>
    </location>
</feature>
<evidence type="ECO:0000313" key="3">
    <source>
        <dbReference type="Proteomes" id="UP000235786"/>
    </source>
</evidence>
<feature type="region of interest" description="Disordered" evidence="1">
    <location>
        <begin position="441"/>
        <end position="511"/>
    </location>
</feature>
<organism evidence="2 3">
    <name type="scientific">Hyaloscypha variabilis (strain UAMH 11265 / GT02V1 / F)</name>
    <name type="common">Meliniomyces variabilis</name>
    <dbReference type="NCBI Taxonomy" id="1149755"/>
    <lineage>
        <taxon>Eukaryota</taxon>
        <taxon>Fungi</taxon>
        <taxon>Dikarya</taxon>
        <taxon>Ascomycota</taxon>
        <taxon>Pezizomycotina</taxon>
        <taxon>Leotiomycetes</taxon>
        <taxon>Helotiales</taxon>
        <taxon>Hyaloscyphaceae</taxon>
        <taxon>Hyaloscypha</taxon>
        <taxon>Hyaloscypha variabilis</taxon>
    </lineage>
</organism>
<keyword evidence="3" id="KW-1185">Reference proteome</keyword>
<reference evidence="2 3" key="1">
    <citation type="submission" date="2016-04" db="EMBL/GenBank/DDBJ databases">
        <title>A degradative enzymes factory behind the ericoid mycorrhizal symbiosis.</title>
        <authorList>
            <consortium name="DOE Joint Genome Institute"/>
            <person name="Martino E."/>
            <person name="Morin E."/>
            <person name="Grelet G."/>
            <person name="Kuo A."/>
            <person name="Kohler A."/>
            <person name="Daghino S."/>
            <person name="Barry K."/>
            <person name="Choi C."/>
            <person name="Cichocki N."/>
            <person name="Clum A."/>
            <person name="Copeland A."/>
            <person name="Hainaut M."/>
            <person name="Haridas S."/>
            <person name="Labutti K."/>
            <person name="Lindquist E."/>
            <person name="Lipzen A."/>
            <person name="Khouja H.-R."/>
            <person name="Murat C."/>
            <person name="Ohm R."/>
            <person name="Olson A."/>
            <person name="Spatafora J."/>
            <person name="Veneault-Fourrey C."/>
            <person name="Henrissat B."/>
            <person name="Grigoriev I."/>
            <person name="Martin F."/>
            <person name="Perotto S."/>
        </authorList>
    </citation>
    <scope>NUCLEOTIDE SEQUENCE [LARGE SCALE GENOMIC DNA]</scope>
    <source>
        <strain evidence="2 3">F</strain>
    </source>
</reference>
<evidence type="ECO:0000256" key="1">
    <source>
        <dbReference type="SAM" id="MobiDB-lite"/>
    </source>
</evidence>
<feature type="compositionally biased region" description="Basic and acidic residues" evidence="1">
    <location>
        <begin position="1"/>
        <end position="34"/>
    </location>
</feature>
<feature type="compositionally biased region" description="Basic and acidic residues" evidence="1">
    <location>
        <begin position="319"/>
        <end position="329"/>
    </location>
</feature>
<sequence>MPRNDGLNRSRERRVTSNDWVHDKYRADSPDRKRNISPSSGSRLPDHYAGHRIRRSDSGSNSYYREEARDIDTYRPTSRDKAEHHGHGIDKPTVYKSYLEYMVEKAFTAGVSPDSFYRAYYHYGQKAKDEKPAASAYWLLWRQEWMIWHKFFVGVGFIGSEPKLGPTTRDTAPANFSVMTSPKLWSILKSSPAYGRLVEESNLVESVPTASSHPQKVLLPISTSSSTTHRSRNDLQHQSHPIVPNSSTHEIRNDLQLQPSKLLTAQAAARKVPSRTLQAAFVEKRRLVKDHYPKQSAEWQLWFIEAILWGELFRNETFSKQEPRPHHDPAASGFAQNPIRDSGNISSYSPQEKLMEGMALKQGIRREFYQYLNTARHDAIAVYPRCSCFARHFFADRLTWHQFFKQPFPFAWPRQDHHPECRAYFHASSSSIKTQAVPMPLKSEDHEGTAQASRRTSAGRDPANITAPMPPPSTLGRSVVMKPAPSQHPVMKATPSQLPARNDQPHTTKVQHSSCSDFASTRASAPVQSPPSQGINIRLPAEPSFSQPLSTQRLHTELVRAQDTEVGSTSKVVSVSAAQSPQELPVPVDIMTALTDVRKENVMKGNVIPDGAVVMQNMDSTICKIETVALMFRCLLAEDAASMTSFSNGLKCHFRYKQIWNGDLLLWVESFSLKDTAAFSGGHLFLTGWVQRNLKFGVVQPSFYWNEIKNHPGFKQEAPAPIQAHGAVLLSEDDHGNITQSANTTDSATDNTKQKLDAVLIICGDHMPCSSGNLKNMAFSFLIDGSKEQVEQRLRCNFSLKESPNNNAEWELQLDVKPVLATDEEGFKKATRFLQAWALRAMKSVVCKPSTFLSSPEGLKIVGRPSISSGLSSSDLEKTGSLFDASDLDLLLSEEAAKVYFDLTTTLNV</sequence>
<feature type="region of interest" description="Disordered" evidence="1">
    <location>
        <begin position="225"/>
        <end position="246"/>
    </location>
</feature>
<dbReference type="OrthoDB" id="3565474at2759"/>
<evidence type="ECO:0000313" key="2">
    <source>
        <dbReference type="EMBL" id="PMD38202.1"/>
    </source>
</evidence>
<protein>
    <submittedName>
        <fullName evidence="2">Uncharacterized protein</fullName>
    </submittedName>
</protein>
<dbReference type="EMBL" id="KZ613948">
    <property type="protein sequence ID" value="PMD38202.1"/>
    <property type="molecule type" value="Genomic_DNA"/>
</dbReference>
<dbReference type="AlphaFoldDB" id="A0A2J6RI58"/>
<name>A0A2J6RI58_HYAVF</name>
<accession>A0A2J6RI58</accession>